<keyword evidence="7 9" id="KW-0320">Glycogen biosynthesis</keyword>
<dbReference type="InterPro" id="IPR056818">
    <property type="entry name" value="GlmU/GlgC-like_hexapep"/>
</dbReference>
<comment type="pathway">
    <text evidence="9">Glycan biosynthesis; glycogen biosynthesis.</text>
</comment>
<gene>
    <name evidence="9 12" type="primary">glgC</name>
    <name evidence="12" type="ORF">JZK55_09050</name>
</gene>
<dbReference type="EMBL" id="AP022873">
    <property type="protein sequence ID" value="BCB95983.1"/>
    <property type="molecule type" value="Genomic_DNA"/>
</dbReference>
<keyword evidence="3 9" id="KW-0808">Transferase</keyword>
<evidence type="ECO:0000259" key="10">
    <source>
        <dbReference type="Pfam" id="PF00483"/>
    </source>
</evidence>
<comment type="catalytic activity">
    <reaction evidence="9">
        <text>alpha-D-glucose 1-phosphate + ATP + H(+) = ADP-alpha-D-glucose + diphosphate</text>
        <dbReference type="Rhea" id="RHEA:12120"/>
        <dbReference type="ChEBI" id="CHEBI:15378"/>
        <dbReference type="ChEBI" id="CHEBI:30616"/>
        <dbReference type="ChEBI" id="CHEBI:33019"/>
        <dbReference type="ChEBI" id="CHEBI:57498"/>
        <dbReference type="ChEBI" id="CHEBI:58601"/>
        <dbReference type="EC" id="2.7.7.27"/>
    </reaction>
</comment>
<dbReference type="Proteomes" id="UP000516360">
    <property type="component" value="Chromosome"/>
</dbReference>
<dbReference type="CDD" id="cd04651">
    <property type="entry name" value="LbH_G1P_AT_C"/>
    <property type="match status" value="1"/>
</dbReference>
<keyword evidence="5 9" id="KW-0547">Nucleotide-binding</keyword>
<dbReference type="Pfam" id="PF24894">
    <property type="entry name" value="Hexapep_GlmU"/>
    <property type="match status" value="1"/>
</dbReference>
<keyword evidence="13" id="KW-1185">Reference proteome</keyword>
<reference evidence="12 13" key="1">
    <citation type="submission" date="2020-03" db="EMBL/GenBank/DDBJ databases">
        <title>Complete genome sequences of two sulfur-disproportionating bacterial strains T55J and Mzg5.</title>
        <authorList>
            <person name="Umezawa K."/>
            <person name="Kojima H."/>
            <person name="Kato Y."/>
            <person name="Fukui M."/>
        </authorList>
    </citation>
    <scope>NUCLEOTIDE SEQUENCE [LARGE SCALE GENOMIC DNA]</scope>
    <source>
        <strain evidence="12 13">T55J</strain>
    </source>
</reference>
<evidence type="ECO:0000256" key="2">
    <source>
        <dbReference type="ARBA" id="ARBA00022600"/>
    </source>
</evidence>
<dbReference type="InterPro" id="IPR023049">
    <property type="entry name" value="GlgC_bac"/>
</dbReference>
<dbReference type="PROSITE" id="PS00810">
    <property type="entry name" value="ADP_GLC_PYROPHOSPH_3"/>
    <property type="match status" value="1"/>
</dbReference>
<dbReference type="InterPro" id="IPR011004">
    <property type="entry name" value="Trimer_LpxA-like_sf"/>
</dbReference>
<evidence type="ECO:0000256" key="3">
    <source>
        <dbReference type="ARBA" id="ARBA00022679"/>
    </source>
</evidence>
<dbReference type="PANTHER" id="PTHR43523">
    <property type="entry name" value="GLUCOSE-1-PHOSPHATE ADENYLYLTRANSFERASE-RELATED"/>
    <property type="match status" value="1"/>
</dbReference>
<dbReference type="SUPFAM" id="SSF53448">
    <property type="entry name" value="Nucleotide-diphospho-sugar transferases"/>
    <property type="match status" value="1"/>
</dbReference>
<accession>A0A7G1H1E9</accession>
<dbReference type="NCBIfam" id="TIGR02091">
    <property type="entry name" value="glgC"/>
    <property type="match status" value="1"/>
</dbReference>
<evidence type="ECO:0000256" key="5">
    <source>
        <dbReference type="ARBA" id="ARBA00022741"/>
    </source>
</evidence>
<comment type="function">
    <text evidence="9">Involved in the biosynthesis of ADP-glucose, a building block required for the elongation reactions to produce glycogen. Catalyzes the reaction between ATP and alpha-D-glucose 1-phosphate (G1P) to produce pyrophosphate and ADP-Glc.</text>
</comment>
<evidence type="ECO:0000313" key="13">
    <source>
        <dbReference type="Proteomes" id="UP000516360"/>
    </source>
</evidence>
<dbReference type="EC" id="2.7.7.27" evidence="9"/>
<evidence type="ECO:0000256" key="7">
    <source>
        <dbReference type="ARBA" id="ARBA00023056"/>
    </source>
</evidence>
<feature type="binding site" evidence="9">
    <location>
        <begin position="187"/>
        <end position="188"/>
    </location>
    <ligand>
        <name>alpha-D-glucose 1-phosphate</name>
        <dbReference type="ChEBI" id="CHEBI:58601"/>
    </ligand>
</feature>
<proteinExistence type="inferred from homology"/>
<feature type="domain" description="Glucose-1-phosphate adenylyltransferase/Bifunctional protein GlmU-like C-terminal hexapeptide" evidence="11">
    <location>
        <begin position="302"/>
        <end position="408"/>
    </location>
</feature>
<evidence type="ECO:0000259" key="11">
    <source>
        <dbReference type="Pfam" id="PF24894"/>
    </source>
</evidence>
<feature type="binding site" evidence="9">
    <location>
        <position position="107"/>
    </location>
    <ligand>
        <name>alpha-D-glucose 1-phosphate</name>
        <dbReference type="ChEBI" id="CHEBI:58601"/>
    </ligand>
</feature>
<comment type="subunit">
    <text evidence="9">Homotetramer.</text>
</comment>
<dbReference type="CDD" id="cd02508">
    <property type="entry name" value="ADP_Glucose_PP"/>
    <property type="match status" value="1"/>
</dbReference>
<organism evidence="12 13">
    <name type="scientific">Dissulfurispira thermophila</name>
    <dbReference type="NCBI Taxonomy" id="2715679"/>
    <lineage>
        <taxon>Bacteria</taxon>
        <taxon>Pseudomonadati</taxon>
        <taxon>Nitrospirota</taxon>
        <taxon>Thermodesulfovibrionia</taxon>
        <taxon>Thermodesulfovibrionales</taxon>
        <taxon>Dissulfurispiraceae</taxon>
        <taxon>Dissulfurispira</taxon>
    </lineage>
</organism>
<dbReference type="GO" id="GO:0005978">
    <property type="term" value="P:glycogen biosynthetic process"/>
    <property type="evidence" value="ECO:0007669"/>
    <property type="project" value="UniProtKB-UniRule"/>
</dbReference>
<comment type="similarity">
    <text evidence="1 9">Belongs to the bacterial/plant glucose-1-phosphate adenylyltransferase family.</text>
</comment>
<evidence type="ECO:0000256" key="9">
    <source>
        <dbReference type="HAMAP-Rule" id="MF_00624"/>
    </source>
</evidence>
<dbReference type="UniPathway" id="UPA00164"/>
<dbReference type="HAMAP" id="MF_00624">
    <property type="entry name" value="GlgC"/>
    <property type="match status" value="1"/>
</dbReference>
<evidence type="ECO:0000256" key="4">
    <source>
        <dbReference type="ARBA" id="ARBA00022695"/>
    </source>
</evidence>
<dbReference type="PROSITE" id="PS00809">
    <property type="entry name" value="ADP_GLC_PYROPHOSPH_2"/>
    <property type="match status" value="1"/>
</dbReference>
<dbReference type="GO" id="GO:0005524">
    <property type="term" value="F:ATP binding"/>
    <property type="evidence" value="ECO:0007669"/>
    <property type="project" value="UniProtKB-KW"/>
</dbReference>
<feature type="site" description="Could play a key role in the communication between the regulatory and the substrate sites" evidence="9">
    <location>
        <position position="106"/>
    </location>
</feature>
<keyword evidence="2 9" id="KW-0321">Glycogen metabolism</keyword>
<dbReference type="KEGG" id="dtp:JZK55_09050"/>
<dbReference type="InterPro" id="IPR029044">
    <property type="entry name" value="Nucleotide-diphossugar_trans"/>
</dbReference>
<dbReference type="Gene3D" id="2.160.10.10">
    <property type="entry name" value="Hexapeptide repeat proteins"/>
    <property type="match status" value="1"/>
</dbReference>
<feature type="domain" description="Nucleotidyl transferase" evidence="10">
    <location>
        <begin position="15"/>
        <end position="278"/>
    </location>
</feature>
<evidence type="ECO:0000313" key="12">
    <source>
        <dbReference type="EMBL" id="BCB95983.1"/>
    </source>
</evidence>
<protein>
    <recommendedName>
        <fullName evidence="9">Glucose-1-phosphate adenylyltransferase</fullName>
        <ecNumber evidence="9">2.7.7.27</ecNumber>
    </recommendedName>
    <alternativeName>
        <fullName evidence="9">ADP-glucose pyrophosphorylase</fullName>
        <shortName evidence="9">ADPGlc PPase</shortName>
    </alternativeName>
    <alternativeName>
        <fullName evidence="9">ADP-glucose synthase</fullName>
    </alternativeName>
</protein>
<feature type="site" description="Could play a key role in the communication between the regulatory and the substrate sites" evidence="9">
    <location>
        <position position="67"/>
    </location>
</feature>
<dbReference type="Pfam" id="PF00483">
    <property type="entry name" value="NTP_transferase"/>
    <property type="match status" value="1"/>
</dbReference>
<feature type="binding site" evidence="9">
    <location>
        <position position="205"/>
    </location>
    <ligand>
        <name>alpha-D-glucose 1-phosphate</name>
        <dbReference type="ChEBI" id="CHEBI:58601"/>
    </ligand>
</feature>
<sequence>MGISIKKTNMKDVLAIILAGGKGERLHPLTIHRAKPAVPFGGKYRIIDFTLSNCINSDIRKIAVITQYKSLSLDRHLALGWQNLFNPELDEFIISIPPQQRVSESWYAGTADAVYQNIYFIEKKRPPYLLILSGDHIYKMDYSEMLAFHISKKAVGTVAAIEVDQKIASSFGIMEVDSEWKIIGFEEKPKKPRTIPGNPEQCLASMGIYIFNTEEIIKELKEDAEKASAHDFGKNIIPDMIKSNKLFAYNFKDKNKKEAKYWRDVGTIDAYWEANMDLVSVDPLLNLYDKDWPIRTYQCQNPPAKFVFAQEEKGGRLGIALDSIVCDGCIISGGRVQNSVLSPNVRVNSWASVKESILMENVEIGRYAKVKRAIIDKDVYIPPETVIGYNLNEDKKKFDVSPNGIVVIPKGTDFRKL</sequence>
<dbReference type="NCBIfam" id="NF002023">
    <property type="entry name" value="PRK00844.1"/>
    <property type="match status" value="1"/>
</dbReference>
<dbReference type="PANTHER" id="PTHR43523:SF2">
    <property type="entry name" value="GLUCOSE-1-PHOSPHATE ADENYLYLTRANSFERASE"/>
    <property type="match status" value="1"/>
</dbReference>
<dbReference type="Gene3D" id="3.90.550.10">
    <property type="entry name" value="Spore Coat Polysaccharide Biosynthesis Protein SpsA, Chain A"/>
    <property type="match status" value="1"/>
</dbReference>
<dbReference type="NCBIfam" id="NF001947">
    <property type="entry name" value="PRK00725.1"/>
    <property type="match status" value="1"/>
</dbReference>
<evidence type="ECO:0000256" key="1">
    <source>
        <dbReference type="ARBA" id="ARBA00010443"/>
    </source>
</evidence>
<evidence type="ECO:0000256" key="6">
    <source>
        <dbReference type="ARBA" id="ARBA00022840"/>
    </source>
</evidence>
<keyword evidence="8 9" id="KW-0119">Carbohydrate metabolism</keyword>
<keyword evidence="6 9" id="KW-0067">ATP-binding</keyword>
<keyword evidence="4 9" id="KW-0548">Nucleotidyltransferase</keyword>
<dbReference type="GO" id="GO:0008878">
    <property type="term" value="F:glucose-1-phosphate adenylyltransferase activity"/>
    <property type="evidence" value="ECO:0007669"/>
    <property type="project" value="UniProtKB-UniRule"/>
</dbReference>
<dbReference type="SUPFAM" id="SSF51161">
    <property type="entry name" value="Trimeric LpxA-like enzymes"/>
    <property type="match status" value="1"/>
</dbReference>
<dbReference type="InterPro" id="IPR005835">
    <property type="entry name" value="NTP_transferase_dom"/>
</dbReference>
<dbReference type="InterPro" id="IPR011831">
    <property type="entry name" value="ADP-Glc_PPase"/>
</dbReference>
<evidence type="ECO:0000256" key="8">
    <source>
        <dbReference type="ARBA" id="ARBA00023277"/>
    </source>
</evidence>
<dbReference type="InterPro" id="IPR005836">
    <property type="entry name" value="ADP_Glu_pyroP_CS"/>
</dbReference>
<name>A0A7G1H1E9_9BACT</name>
<feature type="binding site" evidence="9">
    <location>
        <position position="172"/>
    </location>
    <ligand>
        <name>alpha-D-glucose 1-phosphate</name>
        <dbReference type="ChEBI" id="CHEBI:58601"/>
    </ligand>
</feature>
<dbReference type="AlphaFoldDB" id="A0A7G1H1E9"/>